<gene>
    <name evidence="1" type="ORF">LCGC14_1546240</name>
</gene>
<evidence type="ECO:0000313" key="1">
    <source>
        <dbReference type="EMBL" id="KKM60005.1"/>
    </source>
</evidence>
<protein>
    <submittedName>
        <fullName evidence="1">Uncharacterized protein</fullName>
    </submittedName>
</protein>
<proteinExistence type="predicted"/>
<sequence>MTDAARPISTSTHLSFFNKVQTKVNLTYQKVSDF</sequence>
<comment type="caution">
    <text evidence="1">The sequence shown here is derived from an EMBL/GenBank/DDBJ whole genome shotgun (WGS) entry which is preliminary data.</text>
</comment>
<accession>A0A0F9L7R2</accession>
<name>A0A0F9L7R2_9ZZZZ</name>
<reference evidence="1" key="1">
    <citation type="journal article" date="2015" name="Nature">
        <title>Complex archaea that bridge the gap between prokaryotes and eukaryotes.</title>
        <authorList>
            <person name="Spang A."/>
            <person name="Saw J.H."/>
            <person name="Jorgensen S.L."/>
            <person name="Zaremba-Niedzwiedzka K."/>
            <person name="Martijn J."/>
            <person name="Lind A.E."/>
            <person name="van Eijk R."/>
            <person name="Schleper C."/>
            <person name="Guy L."/>
            <person name="Ettema T.J."/>
        </authorList>
    </citation>
    <scope>NUCLEOTIDE SEQUENCE</scope>
</reference>
<dbReference type="AlphaFoldDB" id="A0A0F9L7R2"/>
<organism evidence="1">
    <name type="scientific">marine sediment metagenome</name>
    <dbReference type="NCBI Taxonomy" id="412755"/>
    <lineage>
        <taxon>unclassified sequences</taxon>
        <taxon>metagenomes</taxon>
        <taxon>ecological metagenomes</taxon>
    </lineage>
</organism>
<feature type="non-terminal residue" evidence="1">
    <location>
        <position position="34"/>
    </location>
</feature>
<dbReference type="EMBL" id="LAZR01011759">
    <property type="protein sequence ID" value="KKM60005.1"/>
    <property type="molecule type" value="Genomic_DNA"/>
</dbReference>